<dbReference type="Pfam" id="PF00141">
    <property type="entry name" value="peroxidase"/>
    <property type="match status" value="1"/>
</dbReference>
<comment type="subcellular location">
    <subcellularLocation>
        <location evidence="16">Secreted</location>
    </subcellularLocation>
</comment>
<keyword evidence="9 14" id="KW-0106">Calcium</keyword>
<reference evidence="19 20" key="1">
    <citation type="submission" date="2013-09" db="EMBL/GenBank/DDBJ databases">
        <title>Corchorus capsularis genome sequencing.</title>
        <authorList>
            <person name="Alam M."/>
            <person name="Haque M.S."/>
            <person name="Islam M.S."/>
            <person name="Emdad E.M."/>
            <person name="Islam M.M."/>
            <person name="Ahmed B."/>
            <person name="Halim A."/>
            <person name="Hossen Q.M.M."/>
            <person name="Hossain M.Z."/>
            <person name="Ahmed R."/>
            <person name="Khan M.M."/>
            <person name="Islam R."/>
            <person name="Rashid M.M."/>
            <person name="Khan S.A."/>
            <person name="Rahman M.S."/>
            <person name="Alam M."/>
        </authorList>
    </citation>
    <scope>NUCLEOTIDE SEQUENCE [LARGE SCALE GENOMIC DNA]</scope>
    <source>
        <strain evidence="20">cv. CVL-1</strain>
        <tissue evidence="19">Whole seedling</tissue>
    </source>
</reference>
<evidence type="ECO:0000313" key="20">
    <source>
        <dbReference type="Proteomes" id="UP000188268"/>
    </source>
</evidence>
<dbReference type="GO" id="GO:0005576">
    <property type="term" value="C:extracellular region"/>
    <property type="evidence" value="ECO:0007669"/>
    <property type="project" value="UniProtKB-SubCell"/>
</dbReference>
<evidence type="ECO:0000313" key="19">
    <source>
        <dbReference type="EMBL" id="OMO54102.1"/>
    </source>
</evidence>
<dbReference type="Gene3D" id="1.10.520.10">
    <property type="match status" value="3"/>
</dbReference>
<dbReference type="InterPro" id="IPR000823">
    <property type="entry name" value="Peroxidase_pln"/>
</dbReference>
<dbReference type="Proteomes" id="UP000188268">
    <property type="component" value="Unassembled WGS sequence"/>
</dbReference>
<feature type="disulfide bond" evidence="15">
    <location>
        <begin position="172"/>
        <end position="204"/>
    </location>
</feature>
<evidence type="ECO:0000256" key="4">
    <source>
        <dbReference type="ARBA" id="ARBA00012313"/>
    </source>
</evidence>
<evidence type="ECO:0000256" key="2">
    <source>
        <dbReference type="ARBA" id="ARBA00002322"/>
    </source>
</evidence>
<evidence type="ECO:0000256" key="1">
    <source>
        <dbReference type="ARBA" id="ARBA00000189"/>
    </source>
</evidence>
<evidence type="ECO:0000256" key="7">
    <source>
        <dbReference type="ARBA" id="ARBA00022617"/>
    </source>
</evidence>
<dbReference type="InterPro" id="IPR019794">
    <property type="entry name" value="Peroxidases_AS"/>
</dbReference>
<dbReference type="InterPro" id="IPR019793">
    <property type="entry name" value="Peroxidases_heam-ligand_BS"/>
</dbReference>
<dbReference type="GO" id="GO:0140825">
    <property type="term" value="F:lactoperoxidase activity"/>
    <property type="evidence" value="ECO:0007669"/>
    <property type="project" value="UniProtKB-EC"/>
</dbReference>
<dbReference type="PROSITE" id="PS50873">
    <property type="entry name" value="PEROXIDASE_4"/>
    <property type="match status" value="1"/>
</dbReference>
<dbReference type="PANTHER" id="PTHR31517:SF59">
    <property type="entry name" value="PEROXIDASE"/>
    <property type="match status" value="1"/>
</dbReference>
<evidence type="ECO:0000256" key="6">
    <source>
        <dbReference type="ARBA" id="ARBA00022559"/>
    </source>
</evidence>
<feature type="region of interest" description="Disordered" evidence="17">
    <location>
        <begin position="204"/>
        <end position="227"/>
    </location>
</feature>
<dbReference type="OrthoDB" id="2113341at2759"/>
<dbReference type="STRING" id="210143.A0A1R3G7P7"/>
<dbReference type="EC" id="1.11.1.7" evidence="4 16"/>
<evidence type="ECO:0000256" key="13">
    <source>
        <dbReference type="PIRSR" id="PIRSR600823-2"/>
    </source>
</evidence>
<evidence type="ECO:0000256" key="5">
    <source>
        <dbReference type="ARBA" id="ARBA00022525"/>
    </source>
</evidence>
<dbReference type="GO" id="GO:0020037">
    <property type="term" value="F:heme binding"/>
    <property type="evidence" value="ECO:0007669"/>
    <property type="project" value="UniProtKB-UniRule"/>
</dbReference>
<feature type="signal peptide" evidence="16">
    <location>
        <begin position="1"/>
        <end position="23"/>
    </location>
</feature>
<comment type="caution">
    <text evidence="19">The sequence shown here is derived from an EMBL/GenBank/DDBJ whole genome shotgun (WGS) entry which is preliminary data.</text>
</comment>
<name>A0A1R3G7P7_COCAP</name>
<feature type="binding site" evidence="13">
    <location>
        <position position="135"/>
    </location>
    <ligand>
        <name>substrate</name>
    </ligand>
</feature>
<dbReference type="GO" id="GO:0046872">
    <property type="term" value="F:metal ion binding"/>
    <property type="evidence" value="ECO:0007669"/>
    <property type="project" value="UniProtKB-UniRule"/>
</dbReference>
<evidence type="ECO:0000256" key="16">
    <source>
        <dbReference type="RuleBase" id="RU362060"/>
    </source>
</evidence>
<sequence length="341" mass="37488">MGKLSFIVFVLCIWISFKSTSHSSNGSNSSPSSVNSDSAWVFQDILLDGEAFEDPQASARLLEYDFYRDICPEAEKIIRTRVHQLFKIKAAVAPALVRLAFHDCFVETGGPFYPLNTGRRDSTAAFADSATNELPSPHADLSETLASFSSKGFDERETVSLLGAHSIGVIHCNFFQNRLYNFRGTHQPDPSLDSEALNQMRTTCPKKDLSASPAPSPDFEGSPLPTSRSPSLYNELLAAPPASFDNLLLLPSKTQKLAMAYDGTGPNFGTVYYRSLLQGKGILYADQQLMAGEETGLWVRAYASDSSLYQRDFALAMMKLSNRNVLTAPRGQIRLNCSRVA</sequence>
<keyword evidence="10 16" id="KW-0560">Oxidoreductase</keyword>
<protein>
    <recommendedName>
        <fullName evidence="4 16">Peroxidase</fullName>
        <ecNumber evidence="4 16">1.11.1.7</ecNumber>
    </recommendedName>
</protein>
<dbReference type="OMA" id="LEFDFYR"/>
<dbReference type="InterPro" id="IPR002016">
    <property type="entry name" value="Haem_peroxidase"/>
</dbReference>
<evidence type="ECO:0000256" key="17">
    <source>
        <dbReference type="SAM" id="MobiDB-lite"/>
    </source>
</evidence>
<evidence type="ECO:0000256" key="15">
    <source>
        <dbReference type="PIRSR" id="PIRSR600823-5"/>
    </source>
</evidence>
<keyword evidence="7 16" id="KW-0349">Heme</keyword>
<proteinExistence type="inferred from homology"/>
<dbReference type="GO" id="GO:0042744">
    <property type="term" value="P:hydrogen peroxide catabolic process"/>
    <property type="evidence" value="ECO:0007669"/>
    <property type="project" value="UniProtKB-KW"/>
</dbReference>
<evidence type="ECO:0000256" key="8">
    <source>
        <dbReference type="ARBA" id="ARBA00022723"/>
    </source>
</evidence>
<comment type="cofactor">
    <cofactor evidence="14 16">
        <name>heme b</name>
        <dbReference type="ChEBI" id="CHEBI:60344"/>
    </cofactor>
    <text evidence="14 16">Binds 1 heme b (iron(II)-protoporphyrin IX) group per subunit.</text>
</comment>
<dbReference type="PROSITE" id="PS00436">
    <property type="entry name" value="PEROXIDASE_2"/>
    <property type="match status" value="1"/>
</dbReference>
<dbReference type="GO" id="GO:0006979">
    <property type="term" value="P:response to oxidative stress"/>
    <property type="evidence" value="ECO:0007669"/>
    <property type="project" value="UniProtKB-UniRule"/>
</dbReference>
<comment type="similarity">
    <text evidence="16">Belongs to the peroxidase family. Classical plant (class III) peroxidase subfamily.</text>
</comment>
<keyword evidence="6 16" id="KW-0575">Peroxidase</keyword>
<evidence type="ECO:0000256" key="10">
    <source>
        <dbReference type="ARBA" id="ARBA00023002"/>
    </source>
</evidence>
<keyword evidence="12 16" id="KW-0376">Hydrogen peroxide</keyword>
<dbReference type="PRINTS" id="PR00461">
    <property type="entry name" value="PLPEROXIDASE"/>
</dbReference>
<keyword evidence="8 14" id="KW-0479">Metal-binding</keyword>
<evidence type="ECO:0000256" key="11">
    <source>
        <dbReference type="ARBA" id="ARBA00023004"/>
    </source>
</evidence>
<organism evidence="19 20">
    <name type="scientific">Corchorus capsularis</name>
    <name type="common">Jute</name>
    <dbReference type="NCBI Taxonomy" id="210143"/>
    <lineage>
        <taxon>Eukaryota</taxon>
        <taxon>Viridiplantae</taxon>
        <taxon>Streptophyta</taxon>
        <taxon>Embryophyta</taxon>
        <taxon>Tracheophyta</taxon>
        <taxon>Spermatophyta</taxon>
        <taxon>Magnoliopsida</taxon>
        <taxon>eudicotyledons</taxon>
        <taxon>Gunneridae</taxon>
        <taxon>Pentapetalae</taxon>
        <taxon>rosids</taxon>
        <taxon>malvids</taxon>
        <taxon>Malvales</taxon>
        <taxon>Malvaceae</taxon>
        <taxon>Grewioideae</taxon>
        <taxon>Apeibeae</taxon>
        <taxon>Corchorus</taxon>
    </lineage>
</organism>
<accession>A0A1R3G7P7</accession>
<evidence type="ECO:0000256" key="3">
    <source>
        <dbReference type="ARBA" id="ARBA00006873"/>
    </source>
</evidence>
<comment type="function">
    <text evidence="2">Removal of H(2)O(2), oxidation of toxic reductants, biosynthesis and degradation of lignin, suberization, auxin catabolism, response to environmental stresses such as wounding, pathogen attack and oxidative stress. These functions might be dependent on each isozyme/isoform in each plant tissue.</text>
</comment>
<keyword evidence="16" id="KW-0732">Signal</keyword>
<evidence type="ECO:0000259" key="18">
    <source>
        <dbReference type="PROSITE" id="PS50873"/>
    </source>
</evidence>
<gene>
    <name evidence="19" type="ORF">CCACVL1_28060</name>
</gene>
<dbReference type="SUPFAM" id="SSF48113">
    <property type="entry name" value="Heme-dependent peroxidases"/>
    <property type="match status" value="1"/>
</dbReference>
<evidence type="ECO:0000256" key="14">
    <source>
        <dbReference type="PIRSR" id="PIRSR600823-3"/>
    </source>
</evidence>
<evidence type="ECO:0000256" key="12">
    <source>
        <dbReference type="ARBA" id="ARBA00023324"/>
    </source>
</evidence>
<comment type="cofactor">
    <cofactor evidence="14 16">
        <name>Ca(2+)</name>
        <dbReference type="ChEBI" id="CHEBI:29108"/>
    </cofactor>
    <text evidence="14 16">Binds 2 calcium ions per subunit.</text>
</comment>
<dbReference type="EMBL" id="AWWV01015034">
    <property type="protein sequence ID" value="OMO54102.1"/>
    <property type="molecule type" value="Genomic_DNA"/>
</dbReference>
<feature type="chain" id="PRO_5010000738" description="Peroxidase" evidence="16">
    <location>
        <begin position="24"/>
        <end position="341"/>
    </location>
</feature>
<dbReference type="Gene3D" id="1.10.420.10">
    <property type="entry name" value="Peroxidase, domain 2"/>
    <property type="match status" value="2"/>
</dbReference>
<feature type="domain" description="Plant heme peroxidase family profile" evidence="18">
    <location>
        <begin position="96"/>
        <end position="341"/>
    </location>
</feature>
<dbReference type="InterPro" id="IPR010255">
    <property type="entry name" value="Haem_peroxidase_sf"/>
</dbReference>
<comment type="catalytic activity">
    <reaction evidence="1 16">
        <text>2 a phenolic donor + H2O2 = 2 a phenolic radical donor + 2 H2O</text>
        <dbReference type="Rhea" id="RHEA:56136"/>
        <dbReference type="ChEBI" id="CHEBI:15377"/>
        <dbReference type="ChEBI" id="CHEBI:16240"/>
        <dbReference type="ChEBI" id="CHEBI:139520"/>
        <dbReference type="ChEBI" id="CHEBI:139521"/>
        <dbReference type="EC" id="1.11.1.7"/>
    </reaction>
</comment>
<keyword evidence="20" id="KW-1185">Reference proteome</keyword>
<dbReference type="Gramene" id="OMO54102">
    <property type="protein sequence ID" value="OMO54102"/>
    <property type="gene ID" value="CCACVL1_28060"/>
</dbReference>
<keyword evidence="11 14" id="KW-0408">Iron</keyword>
<dbReference type="AlphaFoldDB" id="A0A1R3G7P7"/>
<dbReference type="PROSITE" id="PS00435">
    <property type="entry name" value="PEROXIDASE_1"/>
    <property type="match status" value="1"/>
</dbReference>
<evidence type="ECO:0000256" key="9">
    <source>
        <dbReference type="ARBA" id="ARBA00022837"/>
    </source>
</evidence>
<feature type="binding site" description="axial binding residue" evidence="14">
    <location>
        <position position="165"/>
    </location>
    <ligand>
        <name>heme b</name>
        <dbReference type="ChEBI" id="CHEBI:60344"/>
    </ligand>
    <ligandPart>
        <name>Fe</name>
        <dbReference type="ChEBI" id="CHEBI:18248"/>
    </ligandPart>
</feature>
<feature type="binding site" evidence="14">
    <location>
        <position position="245"/>
    </location>
    <ligand>
        <name>Ca(2+)</name>
        <dbReference type="ChEBI" id="CHEBI:29108"/>
        <label>2</label>
    </ligand>
</feature>
<keyword evidence="5 16" id="KW-0964">Secreted</keyword>
<dbReference type="PANTHER" id="PTHR31517">
    <property type="match status" value="1"/>
</dbReference>
<comment type="similarity">
    <text evidence="3">Belongs to the peroxidase family. Ascorbate peroxidase subfamily.</text>
</comment>
<keyword evidence="15" id="KW-1015">Disulfide bond</keyword>